<dbReference type="PANTHER" id="PTHR45982">
    <property type="entry name" value="REGULATOR OF CHROMOSOME CONDENSATION"/>
    <property type="match status" value="1"/>
</dbReference>
<keyword evidence="1" id="KW-0344">Guanine-nucleotide releasing factor</keyword>
<accession>A0ABV1KXF4</accession>
<dbReference type="PRINTS" id="PR00633">
    <property type="entry name" value="RCCNDNSATION"/>
</dbReference>
<dbReference type="EMBL" id="JASKHM010000012">
    <property type="protein sequence ID" value="MEQ4484705.1"/>
    <property type="molecule type" value="Genomic_DNA"/>
</dbReference>
<dbReference type="Pfam" id="PF13088">
    <property type="entry name" value="BNR_2"/>
    <property type="match status" value="1"/>
</dbReference>
<dbReference type="Pfam" id="PF00415">
    <property type="entry name" value="RCC1"/>
    <property type="match status" value="3"/>
</dbReference>
<evidence type="ECO:0000256" key="2">
    <source>
        <dbReference type="ARBA" id="ARBA00022737"/>
    </source>
</evidence>
<evidence type="ECO:0000256" key="1">
    <source>
        <dbReference type="ARBA" id="ARBA00022658"/>
    </source>
</evidence>
<dbReference type="PANTHER" id="PTHR45982:SF1">
    <property type="entry name" value="REGULATOR OF CHROMOSOME CONDENSATION"/>
    <property type="match status" value="1"/>
</dbReference>
<dbReference type="Gene3D" id="2.130.10.30">
    <property type="entry name" value="Regulator of chromosome condensation 1/beta-lactamase-inhibitor protein II"/>
    <property type="match status" value="6"/>
</dbReference>
<keyword evidence="5" id="KW-1185">Reference proteome</keyword>
<organism evidence="4 5">
    <name type="scientific">Cohnella silvisoli</name>
    <dbReference type="NCBI Taxonomy" id="2873699"/>
    <lineage>
        <taxon>Bacteria</taxon>
        <taxon>Bacillati</taxon>
        <taxon>Bacillota</taxon>
        <taxon>Bacilli</taxon>
        <taxon>Bacillales</taxon>
        <taxon>Paenibacillaceae</taxon>
        <taxon>Cohnella</taxon>
    </lineage>
</organism>
<dbReference type="SMART" id="SM00060">
    <property type="entry name" value="FN3"/>
    <property type="match status" value="6"/>
</dbReference>
<protein>
    <recommendedName>
        <fullName evidence="3">Fibronectin type-III domain-containing protein</fullName>
    </recommendedName>
</protein>
<dbReference type="SUPFAM" id="SSF50985">
    <property type="entry name" value="RCC1/BLIP-II"/>
    <property type="match status" value="4"/>
</dbReference>
<dbReference type="Gene3D" id="2.60.40.10">
    <property type="entry name" value="Immunoglobulins"/>
    <property type="match status" value="6"/>
</dbReference>
<dbReference type="InterPro" id="IPR000408">
    <property type="entry name" value="Reg_chr_condens"/>
</dbReference>
<feature type="domain" description="Fibronectin type-III" evidence="3">
    <location>
        <begin position="2063"/>
        <end position="2144"/>
    </location>
</feature>
<dbReference type="InterPro" id="IPR011040">
    <property type="entry name" value="Sialidase"/>
</dbReference>
<dbReference type="InterPro" id="IPR003961">
    <property type="entry name" value="FN3_dom"/>
</dbReference>
<dbReference type="InterPro" id="IPR058923">
    <property type="entry name" value="RCC1-like_dom"/>
</dbReference>
<dbReference type="Pfam" id="PF25390">
    <property type="entry name" value="WD40_RLD"/>
    <property type="match status" value="3"/>
</dbReference>
<dbReference type="CDD" id="cd15482">
    <property type="entry name" value="Sialidase_non-viral"/>
    <property type="match status" value="2"/>
</dbReference>
<comment type="caution">
    <text evidence="4">The sequence shown here is derived from an EMBL/GenBank/DDBJ whole genome shotgun (WGS) entry which is preliminary data.</text>
</comment>
<feature type="domain" description="Fibronectin type-III" evidence="3">
    <location>
        <begin position="1979"/>
        <end position="2059"/>
    </location>
</feature>
<evidence type="ECO:0000313" key="5">
    <source>
        <dbReference type="Proteomes" id="UP001493487"/>
    </source>
</evidence>
<dbReference type="Pfam" id="PF00041">
    <property type="entry name" value="fn3"/>
    <property type="match status" value="1"/>
</dbReference>
<name>A0ABV1KXF4_9BACL</name>
<keyword evidence="2" id="KW-0677">Repeat</keyword>
<sequence length="2340" mass="245650">MPSQKAEAAIDPTLQPAVVASGTSHTLFVLSDGTVKVSGSDASTGAMGLGNTTASYSTPTAVLGLTNVKQVAANGYNSYAVLKDGTVKAWGQNANGQLGLGNTSVTYTPTLISGLTNVKQLAVGNGFAIALLQDGTLKGWGTNTYGELTTLAATNSPAVIPGLSSVRQVAAGDKFVVALLTDGTVKTWGYNNYGQLGTGNTANQSSPYTISALSNAIQVAAGGSHTMVLLANGSVSSWGYNSNGQLGNGNTTNNVTPSTISTLSNVRYVSAGGDSSYVILMDDSIKTWGYNVYGQLGLGSTSAMSTPTSVSASVIPAYIYGSGTGNNAFMIGLDGKIYGTGYNTSGQLGIGNGTNQSVFTVVSGLTTTVSMLDMNVSITSGLSIISGSTSNSSFLLINGTVKAWGRNNNGQLGLGNTTDQTTPTAIPGLSGVKQLTVGQSHTLALMEDGTVKAWGYNSSGQLGLGNTTTQTTPTAITGLNGVKQLVAGQYHTLALMEDGTVKAWGRNDYGQLGIGNTTNQTTPAAITGLIGVKQLTAGPYHTFALIDNGTVMAWGYNANGELGLGNTTTQTTPKVITGLIGVKQLTAGYNHALALMEDGTVKVWGHNGSGQLGLGSTTNQTIPTTITGFSGVKQLAAGESHTLALMEDGSVKAWGVNGNGQLGLGNTTNQTTPTAIPWLSGVKQLVAGQYHTLALMDEGIVKSWGRNDFGQLGIGNITNKTSPTSITGLISVKQLVAGYNYTLALMEDGTVKAWGRNDYGQLGLGNTVNQTTPTAISGLIGVKQLTAGYYHTLALMEDGTVKVWGYNANSELGLGNTINQTAPTAIMGLVSVKQLVAGYSHTLALLEDGTVKVWGNNYYGQLGLGNTTAKTTPNVIPELSGVKQLAAGYSHTLALMEDGSVKAWGRSNNGQLGLGPLTTQTTPTVITGLIGIKQLAAGDYHSLALMEDGSVIAWGYNNNGQLGLGNTTNQTTPTAIPGLSGVKRLVAGQNHSLALMEDGMVKVWGLNNYGQLGLGNTTYVQATPTLNTGLSGVKKLAAGSSHTLALMDDGTVKAWGYNEYGQLGVPGNRYVPTTVDYFSINSFKVSVVFTSSFDSLSFVSLYLDNETEPRERTTTVLSGGSASLSFQSIAYATLPRGTHTARVVAQIGEQIYEKTTAFTVTEGSLSYPLDVVSSASSITVRGNTAETTTDLATAPYQITIGSQSSGWFSPGSTAVSSPLLDFAGTGNKRIVKLSNGWWAVAGYTGTASSGIRFMVSKDQGNTWSQLATLVDSANITSPPAIAASGNNIVGIVRYGTSGVRSFVINAITQTNDNMIAQTTTIDSGQTVVPASSGVAIAVDTSGNVHAVWVSKNASFSNSYNLRYIKSTDGGLTWAAVQQVTTQNLVGNNYANPSILLVNGTTPVLFSEYVSGTTYAISQQLWNGSNWTASTPVSVATYPQQSHQVYADGSNLYMVWSAASSTQPTINNIWFIKSTNGGSTWTSPVSLISGNTASQELPVVTSDNLNKLHVVFSGIDPAVSATAYNLRLMTSANSGGTWSAPKTLTFLTSGNATSPIVMQDVKLSYGTDNPLVIYNNTSTGQTEIRGTANTGAIFTASALTPDTKYLVKFEVKDSGGIIRIVTKDAYTLAINPAMTIQQLTGQAPILTVTDTNPGTTKYQITSGNKYLSSEGLLVAQPVSFALPGKILTLSKLDRLKTYNFKIRAINQEGIATNWSSLVRVGPPIVPPAVPKNIKSQPTSSAITLSWSPVSEATGYEIEIDNSSTLISNGRSLSYKHESLTPNTLHQYRVRAVKSGTAGSWSAPLIQRTLLIAPVYPTNIMPAATAKTVTLTWNTVQGAVAYEVEWDGQRFTAGQQSTFKQVDLPMASRHTYRVRALNAGGASPWSPTQIISTTNTLPSVPVVAAQIVSDKSVSLRWDTVLDALTYEVEADGAIVSLIDATTASFTGLNPQTTHQYRIRAVNELGAGSWSAPINMTTYLLPTPSGMTEQLSDTSITFTWTAVTGAASYEVEADGQVTSVSMATYSQTSLTPETPHTYRIRAIGTSGESGWTEPFIFTTLPSKPAVPANVTATASKNQVFLNWSAVSGALGYDVELDGVVIVDNFTDTNYSDTLLNPFSQHQYRIRARTDAIEGDWSALVSLRTLPDKPTIPSNIAVTSTANIVSLSWASDPTATKYEVEVDGQVFDAGVKPEYKHRRVVLGTEHKYRIRTTNVSGVGAWSGRIINNTLVARLSKAGTIDMGMVGKDIMDFSRYTLKVTYDPNAVEIVDLSTLTGMKELTTGRIAGTDVIVSAFRPGEVTFVTDKAISPDESWTGVINSVQMKAKVSGGSSITYSVIERPDNP</sequence>
<proteinExistence type="predicted"/>
<dbReference type="InterPro" id="IPR051553">
    <property type="entry name" value="Ran_GTPase-activating"/>
</dbReference>
<dbReference type="RefSeq" id="WP_232187085.1">
    <property type="nucleotide sequence ID" value="NZ_JAIOAP010000011.1"/>
</dbReference>
<dbReference type="Gene3D" id="2.120.10.10">
    <property type="match status" value="1"/>
</dbReference>
<evidence type="ECO:0000259" key="3">
    <source>
        <dbReference type="PROSITE" id="PS50853"/>
    </source>
</evidence>
<feature type="domain" description="Fibronectin type-III" evidence="3">
    <location>
        <begin position="1896"/>
        <end position="1978"/>
    </location>
</feature>
<dbReference type="InterPro" id="IPR009091">
    <property type="entry name" value="RCC1/BLIP-II"/>
</dbReference>
<dbReference type="SUPFAM" id="SSF49265">
    <property type="entry name" value="Fibronectin type III"/>
    <property type="match status" value="3"/>
</dbReference>
<dbReference type="PROSITE" id="PS50853">
    <property type="entry name" value="FN3"/>
    <property type="match status" value="5"/>
</dbReference>
<dbReference type="Proteomes" id="UP001493487">
    <property type="component" value="Unassembled WGS sequence"/>
</dbReference>
<gene>
    <name evidence="4" type="ORF">QJS35_20175</name>
</gene>
<dbReference type="SUPFAM" id="SSF50939">
    <property type="entry name" value="Sialidases"/>
    <property type="match status" value="1"/>
</dbReference>
<dbReference type="CDD" id="cd00063">
    <property type="entry name" value="FN3"/>
    <property type="match status" value="5"/>
</dbReference>
<dbReference type="PROSITE" id="PS00626">
    <property type="entry name" value="RCC1_2"/>
    <property type="match status" value="9"/>
</dbReference>
<evidence type="ECO:0000313" key="4">
    <source>
        <dbReference type="EMBL" id="MEQ4484705.1"/>
    </source>
</evidence>
<reference evidence="4 5" key="1">
    <citation type="journal article" date="2023" name="Genome Announc.">
        <title>Pan-Genome Analyses of the Genus Cohnella and Proposal of the Novel Species Cohnella silvisoli sp. nov., Isolated from Forest Soil.</title>
        <authorList>
            <person name="Wang C."/>
            <person name="Mao L."/>
            <person name="Bao G."/>
            <person name="Zhu H."/>
        </authorList>
    </citation>
    <scope>NUCLEOTIDE SEQUENCE [LARGE SCALE GENOMIC DNA]</scope>
    <source>
        <strain evidence="4 5">NL03-T5-1</strain>
    </source>
</reference>
<dbReference type="PROSITE" id="PS50012">
    <property type="entry name" value="RCC1_3"/>
    <property type="match status" value="19"/>
</dbReference>
<dbReference type="InterPro" id="IPR036116">
    <property type="entry name" value="FN3_sf"/>
</dbReference>
<dbReference type="InterPro" id="IPR013783">
    <property type="entry name" value="Ig-like_fold"/>
</dbReference>
<dbReference type="InterPro" id="IPR036278">
    <property type="entry name" value="Sialidase_sf"/>
</dbReference>
<feature type="domain" description="Fibronectin type-III" evidence="3">
    <location>
        <begin position="1725"/>
        <end position="1810"/>
    </location>
</feature>
<feature type="domain" description="Fibronectin type-III" evidence="3">
    <location>
        <begin position="1811"/>
        <end position="1894"/>
    </location>
</feature>